<evidence type="ECO:0008006" key="4">
    <source>
        <dbReference type="Google" id="ProtNLM"/>
    </source>
</evidence>
<reference evidence="2 3" key="1">
    <citation type="journal article" date="2019" name="Genome Biol. Evol.">
        <title>Nanopore Sequencing Significantly Improves Genome Assembly of the Protozoan Parasite Trypanosoma cruzi.</title>
        <authorList>
            <person name="Diaz-Viraque F."/>
            <person name="Pita S."/>
            <person name="Greif G."/>
            <person name="de Souza R.C.M."/>
            <person name="Iraola G."/>
            <person name="Robello C."/>
        </authorList>
    </citation>
    <scope>NUCLEOTIDE SEQUENCE [LARGE SCALE GENOMIC DNA]</scope>
    <source>
        <strain evidence="2 3">Berenice</strain>
    </source>
</reference>
<evidence type="ECO:0000256" key="1">
    <source>
        <dbReference type="SAM" id="MobiDB-lite"/>
    </source>
</evidence>
<dbReference type="InterPro" id="IPR027417">
    <property type="entry name" value="P-loop_NTPase"/>
</dbReference>
<feature type="compositionally biased region" description="Basic and acidic residues" evidence="1">
    <location>
        <begin position="1969"/>
        <end position="1983"/>
    </location>
</feature>
<feature type="region of interest" description="Disordered" evidence="1">
    <location>
        <begin position="1212"/>
        <end position="1249"/>
    </location>
</feature>
<feature type="compositionally biased region" description="Low complexity" evidence="1">
    <location>
        <begin position="1889"/>
        <end position="1900"/>
    </location>
</feature>
<comment type="caution">
    <text evidence="2">The sequence shown here is derived from an EMBL/GenBank/DDBJ whole genome shotgun (WGS) entry which is preliminary data.</text>
</comment>
<dbReference type="VEuPathDB" id="TriTrypDB:BCY84_05349"/>
<feature type="region of interest" description="Disordered" evidence="1">
    <location>
        <begin position="2272"/>
        <end position="2294"/>
    </location>
</feature>
<dbReference type="InterPro" id="IPR036691">
    <property type="entry name" value="Endo/exonu/phosph_ase_sf"/>
</dbReference>
<dbReference type="SUPFAM" id="SSF52540">
    <property type="entry name" value="P-loop containing nucleoside triphosphate hydrolases"/>
    <property type="match status" value="1"/>
</dbReference>
<feature type="region of interest" description="Disordered" evidence="1">
    <location>
        <begin position="1299"/>
        <end position="1318"/>
    </location>
</feature>
<name>A0A7J6YCQ9_TRYCR</name>
<feature type="compositionally biased region" description="Basic residues" evidence="1">
    <location>
        <begin position="1227"/>
        <end position="1243"/>
    </location>
</feature>
<proteinExistence type="predicted"/>
<feature type="region of interest" description="Disordered" evidence="1">
    <location>
        <begin position="1101"/>
        <end position="1122"/>
    </location>
</feature>
<accession>A0A7J6YCQ9</accession>
<feature type="region of interest" description="Disordered" evidence="1">
    <location>
        <begin position="1885"/>
        <end position="1913"/>
    </location>
</feature>
<feature type="region of interest" description="Disordered" evidence="1">
    <location>
        <begin position="1633"/>
        <end position="1655"/>
    </location>
</feature>
<protein>
    <recommendedName>
        <fullName evidence="4">Kinesin motor domain-containing protein</fullName>
    </recommendedName>
</protein>
<dbReference type="Proteomes" id="UP000583944">
    <property type="component" value="Unassembled WGS sequence"/>
</dbReference>
<dbReference type="Gene3D" id="3.40.850.10">
    <property type="entry name" value="Kinesin motor domain"/>
    <property type="match status" value="1"/>
</dbReference>
<feature type="compositionally biased region" description="Basic and acidic residues" evidence="1">
    <location>
        <begin position="1299"/>
        <end position="1309"/>
    </location>
</feature>
<evidence type="ECO:0000313" key="2">
    <source>
        <dbReference type="EMBL" id="KAF5223898.1"/>
    </source>
</evidence>
<dbReference type="EMBL" id="JABDHM010000016">
    <property type="protein sequence ID" value="KAF5223898.1"/>
    <property type="molecule type" value="Genomic_DNA"/>
</dbReference>
<sequence length="3169" mass="353386">MDHATCHAEEYVGLSLLTKDSQPLGERKGLLPHVAVRCRPLTAEEYCTFTLRVRDPDPALTASGSDTLLVAYPVAIQVLPPSSKDSSSGDIEQTEGAAITLARYMPNGTLCMQEFPHVFDAVFLPDSVECFTRLRHEWEQPESTDATGRQWTTGCYDRLLDMSTVSGNDGAFATRLIKNAVHPITGGALSWANGTESDEEEEAEAATLQREVEQLAFLNSLCSCQAVRADKRPFVGASVQPPSRWSFPMDQEEVVNQPIVPLLVGGHHVTVIAFGPPQSGKSYTLFGTPQSRDRAIGTQPPSFLSIHTHGLITRVVRKLLEIIQERLKRRGKSVVVDAERESMKEKKDDDGVRVAFVAFQDDPPTAGTPSGQAPSVFMYDLWNPVSFAALRRTVRLCGSEANAGTTGDGRFLGKGEGQNDPHCFSGATHVTEKCCNFSSLLVEGAVWIDVQAEDAMVLYQQRGLEHLTLLREKLHVLGVHAPLHVALLVRTRFEKYEEEERSIVRNYIMTGDRDASMAYHAEGLFIELQWTPPIADGSAFRSILQVPEAVTSLSDLDAPNTLSLLLQNVRWGHAKLFLIPTIRASLMHATDTMNTLKTAVACKLLCRHPEWFFVPCMIDPVEMMQRAANGIEKELMIISASKKGTGNMHFVTTAEAKRRRLDVLTSSIQQLTATLAERHAFERQLVFSWHHADRASREALVRTWAKPKKKFWHLFTLSDVRREVCDDRHADCVAAGLRRHPVYFLLLLPPPPSAGTVKGHRQATLAAKQEAALESLRSSDSSNTLLPLFFDIKESDLGDGTPFRLSFCMRFASGTILPPMSPEGGLQLPLPTDIIRGSEGTLHNAVVEVRIQAVGGRFLLAASVWQGHRITTDVMPLVYVNGLPVSWRSAEETLPLASASIKTSFWVPLSLGARVAVGPYVFILSVRDDTMSFPASSLPSSWKVAAETEKFSRALVLLWESRRRLEIFRWHQQKLQLIFDVTQLKWGKNTTNSLLSGNSDRLQRRRCTAVERDVLAEYHGALQKCGVGWRHLVWGQTKEEEEEEEKGTKKELARTAKVLFLPHWMPVASIRNIANTRLMSSLPNQLNLLLECVSRHGALSKTGPGEIVTSTHPLSHDHREDYHEEDEDGELLMTTLYARSWEEIEEVEAFTHFSSSPMNASVDPVCMHMTGASELELDGGVGNESDGRHRWPLKSKPSVEALRRELDAIERYLDEQLNPKPPVRTGARSKKPQKHREEKRRKTGASTHSAVTPYIYPDNIETVQRLWEGYGCYSRLLQPSASMTSLLAALLGWPDSIRDSQSRQEKNNKPLEPGGSLNASSSLLWDPSSLPYVLSQPETPTEERVLRRIITRHRDAECARMPVEEVQLCYKRQLVLELLNFLVELERSRLWKQDGPTVPSHKYEHKNLLNDNGPPFCMTTDKKPVKTVNTEATDAASKTSSAQDRWDFTIAVPFQTIHTLCGFAHVHRLKRVNGGVFFGKDMAVFVPTTIAIHGHFLYYYDAEGKEPHPDDKAKGGCYLLGATIVGISKSVLEERRELANDSVYTGSVAEKSNKALLDAKRSSTGSHVGTNELLIAAEAVGKQNSHGILGKFMTNMRAAIGKININTKAVTGEGVQGKARNFFSSPRRAGAAYATHNNNNNNIATSDGDDDDDDTSRSGELLYFIEIIPSVQRGPEKNYLFDTRENHLLLGFNTKGLWERWKTWFNIASMPVLSARLKRHFGSDHIREAAIAAFSDLQRSLIHEEKRGVFSPHVNRPYVIGGPIPLTLLELKNVLRVTADMALYHTYMHVTDATFSLSSSAAVKTMIDEEMLGFSTVDSNDAMQRQRRKEEKPFEAVQGFSRHFIRHCHLNEVAEHDLGMRRAVRFLFENNNRVSQLPLQSSPSYFTFPPSASPGEAASPSGGGGTAGSDPHHALPHGLVVGALAMPSVVLPLSNVPFATQLRTSFVTHVRWRREDASAVPMQRRSGRKRESSPPLRDSRENHFPPWQSGTMGKSANLANDGAQLFQEEIPINYRSPFRHAKLLDVTRIHAERYNSHVWLIDHFNGTIECATSAPAEEPPHLRRCGYIRSIVYKSYELLHVARSDFLLDGISLEEYVTDKAIKKDRGEDVSSRPLYGINILFYRNDRIVYNEYFEDLRERERFLECISAMRPTIRIFAPALTAAVVPKDELDDPMLTGSFHIHPDATRRSLCIAEVSLRAVLPTAPLPLVSQFWSAVLQQLREEDTMTAATGKRRHKKRRRLHRDPREKTWNIKIDATLSNSGEYTAKRVQGLAPFTSMEPSKEKKEKEEKEWTATTSTLDYEAIIESLLANDLPNGGKNGEDTYTVKLEGVCGLQLSGEATVPLNIWTGTIHLEGLPMNNPATLRKWLEMLAPQWSMMHASGREENSVNQLGEEDEEDDIEEYDENGNENNMFGAFPGFQKRNGARRQEWNGQYGRDAPSSPSARVDLKDGMEGEKKHLNLKVPYDIIALTAQEVSFHSTPDNFVVFVQEWFEEQGYVVIATVCLETAVVLFVFARKHVACLCGAVRTKRIPLTFAALRGEHGAVLAALEVGQSPVCFIAVYLPTMVSHTTISPLALATHCALIQEVLTHIPGGVHGGVLQSAHVGNTSDGHKDTRPRRNGAEKNESFWELLTLRRQSSTVDGLEFYDHVFLLGHWGTPLLLSPPRSGKQLAAVASSVAIRNGGMSSGGLSSIFEELFERLRCVVAEEKEGRHDKRKGNEYSSCGLPSVIQELIRDHDVLTAVRENFLLLSRRCGVSEAMPLFLPSSKVEPGTMRYTLQMLPNATDGSGRQMDVHEENEKGGLVDGVFLAYPSRVLYKNQLDKRLPHWRVTPRAYGSVPPLFPDFPRILRLRDAHEHMAPRYPQQVLKTPRKEERDMLEQVEELLLSGHLPVSAVFSVHVLRPSIGGTLWGSQVAAQPGPTQSWYLRLRRLAVRIPEGRETTGTQAIGEARRLAIVVQFVPFLSQPLVIIARERPPVDGVTALLIYRQTKSCSNPEKKKSLLPVSDCIIGNYSVEPPLPLTSLRPSFKLPDSKGDLGLPRRELGTEAAAVAEIELLPHHAVVLAHAKMLLSVFEYGSELNEVKAEARLVGSATLPLAEIMHATVEKATNRYSHNKMQRMKSEETLAQNVELTPWELPLHRCGQRVGTLCLSCSPPMCTADATAGEDLL</sequence>
<dbReference type="InterPro" id="IPR036961">
    <property type="entry name" value="Kinesin_motor_dom_sf"/>
</dbReference>
<dbReference type="VEuPathDB" id="TriTrypDB:ECC02_003086"/>
<feature type="region of interest" description="Disordered" evidence="1">
    <location>
        <begin position="1957"/>
        <end position="1993"/>
    </location>
</feature>
<organism evidence="2 3">
    <name type="scientific">Trypanosoma cruzi</name>
    <dbReference type="NCBI Taxonomy" id="5693"/>
    <lineage>
        <taxon>Eukaryota</taxon>
        <taxon>Discoba</taxon>
        <taxon>Euglenozoa</taxon>
        <taxon>Kinetoplastea</taxon>
        <taxon>Metakinetoplastina</taxon>
        <taxon>Trypanosomatida</taxon>
        <taxon>Trypanosomatidae</taxon>
        <taxon>Trypanosoma</taxon>
        <taxon>Schizotrypanum</taxon>
    </lineage>
</organism>
<dbReference type="Gene3D" id="3.60.10.10">
    <property type="entry name" value="Endonuclease/exonuclease/phosphatase"/>
    <property type="match status" value="1"/>
</dbReference>
<evidence type="ECO:0000313" key="3">
    <source>
        <dbReference type="Proteomes" id="UP000583944"/>
    </source>
</evidence>
<gene>
    <name evidence="2" type="ORF">ECC02_003086</name>
</gene>
<feature type="compositionally biased region" description="Basic and acidic residues" evidence="1">
    <location>
        <begin position="2281"/>
        <end position="2293"/>
    </location>
</feature>